<comment type="subcellular location">
    <subcellularLocation>
        <location evidence="2">Membrane</location>
    </subcellularLocation>
</comment>
<dbReference type="InterPro" id="IPR001128">
    <property type="entry name" value="Cyt_P450"/>
</dbReference>
<evidence type="ECO:0000256" key="6">
    <source>
        <dbReference type="ARBA" id="ARBA00022723"/>
    </source>
</evidence>
<evidence type="ECO:0000256" key="7">
    <source>
        <dbReference type="ARBA" id="ARBA00022989"/>
    </source>
</evidence>
<comment type="similarity">
    <text evidence="3 13">Belongs to the cytochrome P450 family.</text>
</comment>
<evidence type="ECO:0000256" key="9">
    <source>
        <dbReference type="ARBA" id="ARBA00023004"/>
    </source>
</evidence>
<dbReference type="InterPro" id="IPR002401">
    <property type="entry name" value="Cyt_P450_E_grp-I"/>
</dbReference>
<sequence length="318" mass="35726">MKNTVRERAFTSREVLNYDVRVEHHVDKFVHVLRRTARNDVDVVKAVLSSLRNIGEILAYLPASPQMRVFQQWGSDLVTERRRNKAARKDLFHHFLHNGVDANIECTPEEMTANANLAMTAGTDTIPTPTAQTLRLLAKDPHVQAKLGAELDTICSAGVALTVETTRTLPYLNAVINEGLRLGYPAPSGIQAMTAPGGIQVGDTYIPGNVEVKVPSLLLMTDPRYFPMGECFIPERWTGEMPELIRDRRAYIPFGYGAHSCVGKQLALNEMRVVVARAVHEFNISLGEHYDDDEFLEKRKDFLAVQLSPLYLKFSPRR</sequence>
<dbReference type="InterPro" id="IPR036396">
    <property type="entry name" value="Cyt_P450_sf"/>
</dbReference>
<dbReference type="InterPro" id="IPR017972">
    <property type="entry name" value="Cyt_P450_CS"/>
</dbReference>
<evidence type="ECO:0000256" key="11">
    <source>
        <dbReference type="ARBA" id="ARBA00023136"/>
    </source>
</evidence>
<keyword evidence="9 12" id="KW-0408">Iron</keyword>
<dbReference type="GO" id="GO:0020037">
    <property type="term" value="F:heme binding"/>
    <property type="evidence" value="ECO:0007669"/>
    <property type="project" value="InterPro"/>
</dbReference>
<comment type="cofactor">
    <cofactor evidence="1 12">
        <name>heme</name>
        <dbReference type="ChEBI" id="CHEBI:30413"/>
    </cofactor>
</comment>
<evidence type="ECO:0000313" key="15">
    <source>
        <dbReference type="Proteomes" id="UP000248423"/>
    </source>
</evidence>
<dbReference type="GO" id="GO:0016020">
    <property type="term" value="C:membrane"/>
    <property type="evidence" value="ECO:0007669"/>
    <property type="project" value="UniProtKB-SubCell"/>
</dbReference>
<dbReference type="Pfam" id="PF00067">
    <property type="entry name" value="p450"/>
    <property type="match status" value="1"/>
</dbReference>
<dbReference type="AlphaFoldDB" id="A0A319DY66"/>
<keyword evidence="10 13" id="KW-0503">Monooxygenase</keyword>
<dbReference type="Gene3D" id="1.10.630.10">
    <property type="entry name" value="Cytochrome P450"/>
    <property type="match status" value="1"/>
</dbReference>
<evidence type="ECO:0000256" key="2">
    <source>
        <dbReference type="ARBA" id="ARBA00004370"/>
    </source>
</evidence>
<dbReference type="PROSITE" id="PS00086">
    <property type="entry name" value="CYTOCHROME_P450"/>
    <property type="match status" value="1"/>
</dbReference>
<feature type="binding site" description="axial binding residue" evidence="12">
    <location>
        <position position="261"/>
    </location>
    <ligand>
        <name>heme</name>
        <dbReference type="ChEBI" id="CHEBI:30413"/>
    </ligand>
    <ligandPart>
        <name>Fe</name>
        <dbReference type="ChEBI" id="CHEBI:18248"/>
    </ligandPart>
</feature>
<dbReference type="PRINTS" id="PR00463">
    <property type="entry name" value="EP450I"/>
</dbReference>
<gene>
    <name evidence="14" type="ORF">BO78DRAFT_410435</name>
</gene>
<keyword evidence="15" id="KW-1185">Reference proteome</keyword>
<dbReference type="GO" id="GO:0005506">
    <property type="term" value="F:iron ion binding"/>
    <property type="evidence" value="ECO:0007669"/>
    <property type="project" value="InterPro"/>
</dbReference>
<keyword evidence="6 12" id="KW-0479">Metal-binding</keyword>
<protein>
    <submittedName>
        <fullName evidence="14">Cytochrome P450</fullName>
    </submittedName>
</protein>
<organism evidence="14 15">
    <name type="scientific">Aspergillus sclerotiicarbonarius (strain CBS 121057 / IBT 28362)</name>
    <dbReference type="NCBI Taxonomy" id="1448318"/>
    <lineage>
        <taxon>Eukaryota</taxon>
        <taxon>Fungi</taxon>
        <taxon>Dikarya</taxon>
        <taxon>Ascomycota</taxon>
        <taxon>Pezizomycotina</taxon>
        <taxon>Eurotiomycetes</taxon>
        <taxon>Eurotiomycetidae</taxon>
        <taxon>Eurotiales</taxon>
        <taxon>Aspergillaceae</taxon>
        <taxon>Aspergillus</taxon>
        <taxon>Aspergillus subgen. Circumdati</taxon>
    </lineage>
</organism>
<dbReference type="STRING" id="1448318.A0A319DY66"/>
<evidence type="ECO:0000256" key="1">
    <source>
        <dbReference type="ARBA" id="ARBA00001971"/>
    </source>
</evidence>
<name>A0A319DY66_ASPSB</name>
<evidence type="ECO:0000256" key="10">
    <source>
        <dbReference type="ARBA" id="ARBA00023033"/>
    </source>
</evidence>
<dbReference type="Proteomes" id="UP000248423">
    <property type="component" value="Unassembled WGS sequence"/>
</dbReference>
<evidence type="ECO:0000256" key="12">
    <source>
        <dbReference type="PIRSR" id="PIRSR602401-1"/>
    </source>
</evidence>
<keyword evidence="5" id="KW-0812">Transmembrane</keyword>
<keyword evidence="4 12" id="KW-0349">Heme</keyword>
<dbReference type="EMBL" id="KZ826390">
    <property type="protein sequence ID" value="PYI02741.1"/>
    <property type="molecule type" value="Genomic_DNA"/>
</dbReference>
<evidence type="ECO:0000313" key="14">
    <source>
        <dbReference type="EMBL" id="PYI02741.1"/>
    </source>
</evidence>
<dbReference type="SUPFAM" id="SSF48264">
    <property type="entry name" value="Cytochrome P450"/>
    <property type="match status" value="1"/>
</dbReference>
<dbReference type="PRINTS" id="PR00385">
    <property type="entry name" value="P450"/>
</dbReference>
<evidence type="ECO:0000256" key="5">
    <source>
        <dbReference type="ARBA" id="ARBA00022692"/>
    </source>
</evidence>
<evidence type="ECO:0000256" key="3">
    <source>
        <dbReference type="ARBA" id="ARBA00010617"/>
    </source>
</evidence>
<keyword evidence="8 13" id="KW-0560">Oxidoreductase</keyword>
<keyword evidence="7" id="KW-1133">Transmembrane helix</keyword>
<dbReference type="VEuPathDB" id="FungiDB:BO78DRAFT_410435"/>
<reference evidence="14 15" key="1">
    <citation type="submission" date="2018-02" db="EMBL/GenBank/DDBJ databases">
        <title>The genomes of Aspergillus section Nigri reveals drivers in fungal speciation.</title>
        <authorList>
            <consortium name="DOE Joint Genome Institute"/>
            <person name="Vesth T.C."/>
            <person name="Nybo J."/>
            <person name="Theobald S."/>
            <person name="Brandl J."/>
            <person name="Frisvad J.C."/>
            <person name="Nielsen K.F."/>
            <person name="Lyhne E.K."/>
            <person name="Kogle M.E."/>
            <person name="Kuo A."/>
            <person name="Riley R."/>
            <person name="Clum A."/>
            <person name="Nolan M."/>
            <person name="Lipzen A."/>
            <person name="Salamov A."/>
            <person name="Henrissat B."/>
            <person name="Wiebenga A."/>
            <person name="De vries R.P."/>
            <person name="Grigoriev I.V."/>
            <person name="Mortensen U.H."/>
            <person name="Andersen M.R."/>
            <person name="Baker S.E."/>
        </authorList>
    </citation>
    <scope>NUCLEOTIDE SEQUENCE [LARGE SCALE GENOMIC DNA]</scope>
    <source>
        <strain evidence="14 15">CBS 121057</strain>
    </source>
</reference>
<evidence type="ECO:0000256" key="8">
    <source>
        <dbReference type="ARBA" id="ARBA00023002"/>
    </source>
</evidence>
<dbReference type="InterPro" id="IPR050121">
    <property type="entry name" value="Cytochrome_P450_monoxygenase"/>
</dbReference>
<proteinExistence type="inferred from homology"/>
<dbReference type="GO" id="GO:0016705">
    <property type="term" value="F:oxidoreductase activity, acting on paired donors, with incorporation or reduction of molecular oxygen"/>
    <property type="evidence" value="ECO:0007669"/>
    <property type="project" value="InterPro"/>
</dbReference>
<dbReference type="PANTHER" id="PTHR24305">
    <property type="entry name" value="CYTOCHROME P450"/>
    <property type="match status" value="1"/>
</dbReference>
<dbReference type="GO" id="GO:0004497">
    <property type="term" value="F:monooxygenase activity"/>
    <property type="evidence" value="ECO:0007669"/>
    <property type="project" value="UniProtKB-KW"/>
</dbReference>
<dbReference type="OrthoDB" id="4491047at2759"/>
<keyword evidence="11" id="KW-0472">Membrane</keyword>
<evidence type="ECO:0000256" key="13">
    <source>
        <dbReference type="RuleBase" id="RU000461"/>
    </source>
</evidence>
<accession>A0A319DY66</accession>
<evidence type="ECO:0000256" key="4">
    <source>
        <dbReference type="ARBA" id="ARBA00022617"/>
    </source>
</evidence>
<dbReference type="PANTHER" id="PTHR24305:SF112">
    <property type="entry name" value="L-ORNITHINE-N5-MONOOXYGENASE (EUROFUNG)"/>
    <property type="match status" value="1"/>
</dbReference>